<evidence type="ECO:0000259" key="7">
    <source>
        <dbReference type="Pfam" id="PF01794"/>
    </source>
</evidence>
<dbReference type="Proteomes" id="UP000256913">
    <property type="component" value="Unassembled WGS sequence"/>
</dbReference>
<feature type="transmembrane region" description="Helical" evidence="6">
    <location>
        <begin position="54"/>
        <end position="72"/>
    </location>
</feature>
<dbReference type="Pfam" id="PF01794">
    <property type="entry name" value="Ferric_reduct"/>
    <property type="match status" value="1"/>
</dbReference>
<feature type="transmembrane region" description="Helical" evidence="6">
    <location>
        <begin position="125"/>
        <end position="143"/>
    </location>
</feature>
<evidence type="ECO:0000256" key="1">
    <source>
        <dbReference type="ARBA" id="ARBA00004141"/>
    </source>
</evidence>
<proteinExistence type="predicted"/>
<dbReference type="EMBL" id="QUMQ01000001">
    <property type="protein sequence ID" value="REF99271.1"/>
    <property type="molecule type" value="Genomic_DNA"/>
</dbReference>
<sequence length="297" mass="32680">MRNAQQSVHLVAATVGFLSLFLLWLAVLWGLMLRNGWAQSRIKHATVYGIHQTIALLGVMLGVVHGFTQLAGPMGTVKLVDVVVPFTNPYDPIGIGVGVIAMELFVACTLSVLIQKKLGYTRWRALHAFNYVAYMFLVGHVLLSGSDMAAGVRWGAVLGSFVITVLLWLTTTQWYLNWRQERTNRRNDRVGVGDELLVNVDGNRCARFGFCEHEAPKVFALRGDGRLAYKATVPPDLANDVIRAVEVCPARAIQLHRTATTVVTQKKEEPAEQPLTGPTRIPAGSGAGPRRRSRGDR</sequence>
<name>A0A3D9ZPT0_9ACTN</name>
<accession>A0A3D9ZPT0</accession>
<keyword evidence="2 6" id="KW-0812">Transmembrane</keyword>
<dbReference type="AlphaFoldDB" id="A0A3D9ZPT0"/>
<protein>
    <submittedName>
        <fullName evidence="8">Sulfoxide reductase heme-binding subunit YedZ</fullName>
    </submittedName>
</protein>
<evidence type="ECO:0000313" key="8">
    <source>
        <dbReference type="EMBL" id="REF99271.1"/>
    </source>
</evidence>
<dbReference type="Pfam" id="PF13459">
    <property type="entry name" value="Fer4_15"/>
    <property type="match status" value="1"/>
</dbReference>
<dbReference type="RefSeq" id="WP_170215986.1">
    <property type="nucleotide sequence ID" value="NZ_BONB01000002.1"/>
</dbReference>
<dbReference type="Gene3D" id="3.30.70.20">
    <property type="match status" value="1"/>
</dbReference>
<evidence type="ECO:0000256" key="5">
    <source>
        <dbReference type="SAM" id="MobiDB-lite"/>
    </source>
</evidence>
<feature type="transmembrane region" description="Helical" evidence="6">
    <location>
        <begin position="155"/>
        <end position="176"/>
    </location>
</feature>
<evidence type="ECO:0000256" key="6">
    <source>
        <dbReference type="SAM" id="Phobius"/>
    </source>
</evidence>
<feature type="domain" description="Ferric oxidoreductase" evidence="7">
    <location>
        <begin position="16"/>
        <end position="138"/>
    </location>
</feature>
<feature type="region of interest" description="Disordered" evidence="5">
    <location>
        <begin position="260"/>
        <end position="297"/>
    </location>
</feature>
<reference evidence="8 9" key="1">
    <citation type="submission" date="2018-08" db="EMBL/GenBank/DDBJ databases">
        <title>Sequencing the genomes of 1000 actinobacteria strains.</title>
        <authorList>
            <person name="Klenk H.-P."/>
        </authorList>
    </citation>
    <scope>NUCLEOTIDE SEQUENCE [LARGE SCALE GENOMIC DNA]</scope>
    <source>
        <strain evidence="8 9">DSM 44099</strain>
    </source>
</reference>
<evidence type="ECO:0000313" key="9">
    <source>
        <dbReference type="Proteomes" id="UP000256913"/>
    </source>
</evidence>
<evidence type="ECO:0000256" key="3">
    <source>
        <dbReference type="ARBA" id="ARBA00022989"/>
    </source>
</evidence>
<dbReference type="SUPFAM" id="SSF54862">
    <property type="entry name" value="4Fe-4S ferredoxins"/>
    <property type="match status" value="1"/>
</dbReference>
<comment type="subcellular location">
    <subcellularLocation>
        <location evidence="1">Membrane</location>
        <topology evidence="1">Multi-pass membrane protein</topology>
    </subcellularLocation>
</comment>
<dbReference type="InterPro" id="IPR013130">
    <property type="entry name" value="Fe3_Rdtase_TM_dom"/>
</dbReference>
<keyword evidence="9" id="KW-1185">Reference proteome</keyword>
<organism evidence="8 9">
    <name type="scientific">Asanoa ferruginea</name>
    <dbReference type="NCBI Taxonomy" id="53367"/>
    <lineage>
        <taxon>Bacteria</taxon>
        <taxon>Bacillati</taxon>
        <taxon>Actinomycetota</taxon>
        <taxon>Actinomycetes</taxon>
        <taxon>Micromonosporales</taxon>
        <taxon>Micromonosporaceae</taxon>
        <taxon>Asanoa</taxon>
    </lineage>
</organism>
<keyword evidence="3 6" id="KW-1133">Transmembrane helix</keyword>
<evidence type="ECO:0000256" key="2">
    <source>
        <dbReference type="ARBA" id="ARBA00022692"/>
    </source>
</evidence>
<gene>
    <name evidence="8" type="ORF">DFJ67_5305</name>
</gene>
<feature type="transmembrane region" description="Helical" evidence="6">
    <location>
        <begin position="12"/>
        <end position="33"/>
    </location>
</feature>
<comment type="caution">
    <text evidence="8">The sequence shown here is derived from an EMBL/GenBank/DDBJ whole genome shotgun (WGS) entry which is preliminary data.</text>
</comment>
<evidence type="ECO:0000256" key="4">
    <source>
        <dbReference type="ARBA" id="ARBA00023136"/>
    </source>
</evidence>
<feature type="transmembrane region" description="Helical" evidence="6">
    <location>
        <begin position="92"/>
        <end position="113"/>
    </location>
</feature>
<dbReference type="GO" id="GO:0016020">
    <property type="term" value="C:membrane"/>
    <property type="evidence" value="ECO:0007669"/>
    <property type="project" value="UniProtKB-SubCell"/>
</dbReference>
<keyword evidence="4 6" id="KW-0472">Membrane</keyword>